<keyword evidence="13" id="KW-1185">Reference proteome</keyword>
<name>A0A397G2X2_9GLOM</name>
<keyword evidence="9" id="KW-0175">Coiled coil</keyword>
<evidence type="ECO:0000256" key="4">
    <source>
        <dbReference type="ARBA" id="ARBA00022692"/>
    </source>
</evidence>
<evidence type="ECO:0000256" key="8">
    <source>
        <dbReference type="ARBA" id="ARBA00023136"/>
    </source>
</evidence>
<evidence type="ECO:0000256" key="2">
    <source>
        <dbReference type="ARBA" id="ARBA00008473"/>
    </source>
</evidence>
<evidence type="ECO:0000256" key="11">
    <source>
        <dbReference type="SAM" id="Phobius"/>
    </source>
</evidence>
<proteinExistence type="inferred from homology"/>
<feature type="transmembrane region" description="Helical" evidence="11">
    <location>
        <begin position="256"/>
        <end position="274"/>
    </location>
</feature>
<sequence>MIRTNSVTPAPSPATLSTSLNTLNNGSSTDVITSTQQKPSWEFLRKQARQLENEIEQKLTSYSKLAAQVGRNMSGVSSGSLSGGLYGDNGLSGNSSEAMELELEELIKKLTSVVNSMADVVDRPSSTTSNPSMMHMLQRHRDILYDCSKEFKKTKVNIQAAKNHSDLLSSVRDDISSFKSGASSETDYFLNERGRIESSHRMTDMVLEQAYEAREEMGRQRGTLLNINNRVNRITNIFPGLNNIIRRIHTRKSRDTIILVGIISFFIILLFFYTRR</sequence>
<evidence type="ECO:0000256" key="9">
    <source>
        <dbReference type="SAM" id="Coils"/>
    </source>
</evidence>
<dbReference type="EMBL" id="PQFF01000549">
    <property type="protein sequence ID" value="RHZ45392.1"/>
    <property type="molecule type" value="Genomic_DNA"/>
</dbReference>
<feature type="region of interest" description="Disordered" evidence="10">
    <location>
        <begin position="1"/>
        <end position="37"/>
    </location>
</feature>
<dbReference type="InterPro" id="IPR023601">
    <property type="entry name" value="Golgi_SNAP_su1"/>
</dbReference>
<keyword evidence="8 11" id="KW-0472">Membrane</keyword>
<keyword evidence="6 11" id="KW-1133">Transmembrane helix</keyword>
<dbReference type="GO" id="GO:0015031">
    <property type="term" value="P:protein transport"/>
    <property type="evidence" value="ECO:0007669"/>
    <property type="project" value="UniProtKB-KW"/>
</dbReference>
<reference evidence="12 13" key="1">
    <citation type="submission" date="2018-08" db="EMBL/GenBank/DDBJ databases">
        <title>Genome and evolution of the arbuscular mycorrhizal fungus Diversispora epigaea (formerly Glomus versiforme) and its bacterial endosymbionts.</title>
        <authorList>
            <person name="Sun X."/>
            <person name="Fei Z."/>
            <person name="Harrison M."/>
        </authorList>
    </citation>
    <scope>NUCLEOTIDE SEQUENCE [LARGE SCALE GENOMIC DNA]</scope>
    <source>
        <strain evidence="12 13">IT104</strain>
    </source>
</reference>
<evidence type="ECO:0000256" key="7">
    <source>
        <dbReference type="ARBA" id="ARBA00023034"/>
    </source>
</evidence>
<feature type="coiled-coil region" evidence="9">
    <location>
        <begin position="41"/>
        <end position="68"/>
    </location>
</feature>
<dbReference type="PIRSF" id="PIRSF027109">
    <property type="entry name" value="Golgi_SNARE"/>
    <property type="match status" value="1"/>
</dbReference>
<dbReference type="GO" id="GO:0006906">
    <property type="term" value="P:vesicle fusion"/>
    <property type="evidence" value="ECO:0007669"/>
    <property type="project" value="TreeGrafter"/>
</dbReference>
<dbReference type="GO" id="GO:0005801">
    <property type="term" value="C:cis-Golgi network"/>
    <property type="evidence" value="ECO:0007669"/>
    <property type="project" value="InterPro"/>
</dbReference>
<accession>A0A397G2X2</accession>
<evidence type="ECO:0000256" key="10">
    <source>
        <dbReference type="SAM" id="MobiDB-lite"/>
    </source>
</evidence>
<evidence type="ECO:0000256" key="5">
    <source>
        <dbReference type="ARBA" id="ARBA00022927"/>
    </source>
</evidence>
<dbReference type="GO" id="GO:0006888">
    <property type="term" value="P:endoplasmic reticulum to Golgi vesicle-mediated transport"/>
    <property type="evidence" value="ECO:0007669"/>
    <property type="project" value="InterPro"/>
</dbReference>
<comment type="caution">
    <text evidence="12">The sequence shown here is derived from an EMBL/GenBank/DDBJ whole genome shotgun (WGS) entry which is preliminary data.</text>
</comment>
<dbReference type="STRING" id="1348612.A0A397G2X2"/>
<keyword evidence="3" id="KW-0813">Transport</keyword>
<dbReference type="PANTHER" id="PTHR21094:SF2">
    <property type="entry name" value="GOLGI SNAP RECEPTOR COMPLEX MEMBER 1"/>
    <property type="match status" value="1"/>
</dbReference>
<organism evidence="12 13">
    <name type="scientific">Diversispora epigaea</name>
    <dbReference type="NCBI Taxonomy" id="1348612"/>
    <lineage>
        <taxon>Eukaryota</taxon>
        <taxon>Fungi</taxon>
        <taxon>Fungi incertae sedis</taxon>
        <taxon>Mucoromycota</taxon>
        <taxon>Glomeromycotina</taxon>
        <taxon>Glomeromycetes</taxon>
        <taxon>Diversisporales</taxon>
        <taxon>Diversisporaceae</taxon>
        <taxon>Diversispora</taxon>
    </lineage>
</organism>
<evidence type="ECO:0000256" key="1">
    <source>
        <dbReference type="ARBA" id="ARBA00004409"/>
    </source>
</evidence>
<feature type="compositionally biased region" description="Low complexity" evidence="10">
    <location>
        <begin position="15"/>
        <end position="29"/>
    </location>
</feature>
<comment type="subcellular location">
    <subcellularLocation>
        <location evidence="1">Golgi apparatus membrane</location>
        <topology evidence="1">Single-pass type IV membrane protein</topology>
    </subcellularLocation>
</comment>
<keyword evidence="5" id="KW-0653">Protein transport</keyword>
<keyword evidence="7" id="KW-0333">Golgi apparatus</keyword>
<evidence type="ECO:0000313" key="12">
    <source>
        <dbReference type="EMBL" id="RHZ45392.1"/>
    </source>
</evidence>
<gene>
    <name evidence="12" type="ORF">Glove_680g29</name>
</gene>
<evidence type="ECO:0000256" key="6">
    <source>
        <dbReference type="ARBA" id="ARBA00022989"/>
    </source>
</evidence>
<comment type="similarity">
    <text evidence="2">Belongs to the GOSR1 family.</text>
</comment>
<dbReference type="GO" id="GO:0031201">
    <property type="term" value="C:SNARE complex"/>
    <property type="evidence" value="ECO:0007669"/>
    <property type="project" value="TreeGrafter"/>
</dbReference>
<evidence type="ECO:0008006" key="14">
    <source>
        <dbReference type="Google" id="ProtNLM"/>
    </source>
</evidence>
<dbReference type="PANTHER" id="PTHR21094">
    <property type="entry name" value="GOS-28 SNARE- RELATED"/>
    <property type="match status" value="1"/>
</dbReference>
<dbReference type="GO" id="GO:0048219">
    <property type="term" value="P:inter-Golgi cisterna vesicle-mediated transport"/>
    <property type="evidence" value="ECO:0007669"/>
    <property type="project" value="TreeGrafter"/>
</dbReference>
<evidence type="ECO:0000256" key="3">
    <source>
        <dbReference type="ARBA" id="ARBA00022448"/>
    </source>
</evidence>
<dbReference type="Proteomes" id="UP000266861">
    <property type="component" value="Unassembled WGS sequence"/>
</dbReference>
<dbReference type="GO" id="GO:0005484">
    <property type="term" value="F:SNAP receptor activity"/>
    <property type="evidence" value="ECO:0007669"/>
    <property type="project" value="TreeGrafter"/>
</dbReference>
<dbReference type="OrthoDB" id="422156at2759"/>
<evidence type="ECO:0000313" key="13">
    <source>
        <dbReference type="Proteomes" id="UP000266861"/>
    </source>
</evidence>
<dbReference type="Pfam" id="PF12352">
    <property type="entry name" value="V-SNARE_C"/>
    <property type="match status" value="1"/>
</dbReference>
<protein>
    <recommendedName>
        <fullName evidence="14">Golgi SNAP receptor complex member 1</fullName>
    </recommendedName>
</protein>
<dbReference type="AlphaFoldDB" id="A0A397G2X2"/>
<dbReference type="GO" id="GO:0005797">
    <property type="term" value="C:Golgi medial cisterna"/>
    <property type="evidence" value="ECO:0007669"/>
    <property type="project" value="TreeGrafter"/>
</dbReference>
<keyword evidence="4 11" id="KW-0812">Transmembrane</keyword>
<dbReference type="GO" id="GO:0000139">
    <property type="term" value="C:Golgi membrane"/>
    <property type="evidence" value="ECO:0007669"/>
    <property type="project" value="UniProtKB-SubCell"/>
</dbReference>